<dbReference type="PANTHER" id="PTHR42988:SF2">
    <property type="entry name" value="CYCLIC NUCLEOTIDE PHOSPHODIESTERASE CBUA0032-RELATED"/>
    <property type="match status" value="1"/>
</dbReference>
<dbReference type="Gene3D" id="3.60.21.10">
    <property type="match status" value="1"/>
</dbReference>
<accession>A0A1W2DRN2</accession>
<dbReference type="STRING" id="112901.SAMN04488500_11798"/>
<sequence>MTNLTALLVSKPIKNIKFAVLSDTHYYYPQLGTTGEAFQAHLASDRKMLIESEAILISTLEALKRSDAQFVLVCGDLTKDGEYICHQRFANYMSELTSIGKKVYVINGNHDIYNPYAYSYSGSTQTRIQNTSPSDFKSIYRPYGYGQAIAVDPNSLSYVVEPVEGLRIIAMDSCIYDSNNTVPLTEGTLIADRLHWIKKQLKDAASKGKTVLGIMHHGIVPHFSLKPTYFSEYLLTNYEQAAKELSSLGMKVVFTGHFHAQNIAEKIISVNNNYLIDIETGSLVTYPVPYRMVEMTSDFKKLEITSAKILNANCNTGVLDFQTYASEFTAQKIKEQFVQQFAVILMQAQPDLTLAQALEFAASLAAQQINKITVSDLFVNAMLAHYQGDEKPDAPTRAIYQTLASSTDPNCQVLGEFLLSLGADSYLADNTVTIDLTTGKSVINLLNAI</sequence>
<evidence type="ECO:0000259" key="5">
    <source>
        <dbReference type="Pfam" id="PF00149"/>
    </source>
</evidence>
<keyword evidence="7" id="KW-1185">Reference proteome</keyword>
<keyword evidence="1" id="KW-0479">Metal-binding</keyword>
<protein>
    <submittedName>
        <fullName evidence="6">Calcineurin-like phosphoesterase</fullName>
    </submittedName>
</protein>
<organism evidence="6 7">
    <name type="scientific">Sporomusa malonica</name>
    <dbReference type="NCBI Taxonomy" id="112901"/>
    <lineage>
        <taxon>Bacteria</taxon>
        <taxon>Bacillati</taxon>
        <taxon>Bacillota</taxon>
        <taxon>Negativicutes</taxon>
        <taxon>Selenomonadales</taxon>
        <taxon>Sporomusaceae</taxon>
        <taxon>Sporomusa</taxon>
    </lineage>
</organism>
<reference evidence="6 7" key="1">
    <citation type="submission" date="2017-04" db="EMBL/GenBank/DDBJ databases">
        <authorList>
            <person name="Afonso C.L."/>
            <person name="Miller P.J."/>
            <person name="Scott M.A."/>
            <person name="Spackman E."/>
            <person name="Goraichik I."/>
            <person name="Dimitrov K.M."/>
            <person name="Suarez D.L."/>
            <person name="Swayne D.E."/>
        </authorList>
    </citation>
    <scope>NUCLEOTIDE SEQUENCE [LARGE SCALE GENOMIC DNA]</scope>
    <source>
        <strain evidence="6 7">DSM 5090</strain>
    </source>
</reference>
<evidence type="ECO:0000256" key="2">
    <source>
        <dbReference type="ARBA" id="ARBA00022801"/>
    </source>
</evidence>
<evidence type="ECO:0000313" key="7">
    <source>
        <dbReference type="Proteomes" id="UP000192738"/>
    </source>
</evidence>
<name>A0A1W2DRN2_9FIRM</name>
<evidence type="ECO:0000313" key="6">
    <source>
        <dbReference type="EMBL" id="SMC99788.1"/>
    </source>
</evidence>
<keyword evidence="3" id="KW-0408">Iron</keyword>
<dbReference type="EMBL" id="FWXI01000017">
    <property type="protein sequence ID" value="SMC99788.1"/>
    <property type="molecule type" value="Genomic_DNA"/>
</dbReference>
<dbReference type="InterPro" id="IPR050884">
    <property type="entry name" value="CNP_phosphodiesterase-III"/>
</dbReference>
<dbReference type="InterPro" id="IPR029052">
    <property type="entry name" value="Metallo-depent_PP-like"/>
</dbReference>
<proteinExistence type="inferred from homology"/>
<feature type="domain" description="Calcineurin-like phosphoesterase" evidence="5">
    <location>
        <begin position="16"/>
        <end position="260"/>
    </location>
</feature>
<dbReference type="AlphaFoldDB" id="A0A1W2DRN2"/>
<dbReference type="PANTHER" id="PTHR42988">
    <property type="entry name" value="PHOSPHOHYDROLASE"/>
    <property type="match status" value="1"/>
</dbReference>
<dbReference type="SUPFAM" id="SSF56300">
    <property type="entry name" value="Metallo-dependent phosphatases"/>
    <property type="match status" value="1"/>
</dbReference>
<dbReference type="RefSeq" id="WP_176215576.1">
    <property type="nucleotide sequence ID" value="NZ_CP155572.1"/>
</dbReference>
<dbReference type="GO" id="GO:0016787">
    <property type="term" value="F:hydrolase activity"/>
    <property type="evidence" value="ECO:0007669"/>
    <property type="project" value="UniProtKB-KW"/>
</dbReference>
<evidence type="ECO:0000256" key="3">
    <source>
        <dbReference type="ARBA" id="ARBA00023004"/>
    </source>
</evidence>
<dbReference type="GO" id="GO:0046872">
    <property type="term" value="F:metal ion binding"/>
    <property type="evidence" value="ECO:0007669"/>
    <property type="project" value="UniProtKB-KW"/>
</dbReference>
<comment type="similarity">
    <text evidence="4">Belongs to the cyclic nucleotide phosphodiesterase class-III family.</text>
</comment>
<gene>
    <name evidence="6" type="ORF">SAMN04488500_11798</name>
</gene>
<keyword evidence="2" id="KW-0378">Hydrolase</keyword>
<dbReference type="Proteomes" id="UP000192738">
    <property type="component" value="Unassembled WGS sequence"/>
</dbReference>
<evidence type="ECO:0000256" key="4">
    <source>
        <dbReference type="ARBA" id="ARBA00025742"/>
    </source>
</evidence>
<evidence type="ECO:0000256" key="1">
    <source>
        <dbReference type="ARBA" id="ARBA00022723"/>
    </source>
</evidence>
<dbReference type="InterPro" id="IPR004843">
    <property type="entry name" value="Calcineurin-like_PHP"/>
</dbReference>
<dbReference type="Pfam" id="PF00149">
    <property type="entry name" value="Metallophos"/>
    <property type="match status" value="1"/>
</dbReference>